<evidence type="ECO:0000256" key="4">
    <source>
        <dbReference type="ARBA" id="ARBA00023242"/>
    </source>
</evidence>
<comment type="subcellular location">
    <subcellularLocation>
        <location evidence="1">Nucleus</location>
    </subcellularLocation>
</comment>
<dbReference type="PANTHER" id="PTHR31001:SF49">
    <property type="entry name" value="ZN(II)2CYS6 TRANSCRIPTION FACTOR (EUROFUNG)"/>
    <property type="match status" value="1"/>
</dbReference>
<keyword evidence="2" id="KW-0805">Transcription regulation</keyword>
<dbReference type="GO" id="GO:0006351">
    <property type="term" value="P:DNA-templated transcription"/>
    <property type="evidence" value="ECO:0007669"/>
    <property type="project" value="InterPro"/>
</dbReference>
<dbReference type="GO" id="GO:0008270">
    <property type="term" value="F:zinc ion binding"/>
    <property type="evidence" value="ECO:0007669"/>
    <property type="project" value="InterPro"/>
</dbReference>
<evidence type="ECO:0000259" key="5">
    <source>
        <dbReference type="Pfam" id="PF04082"/>
    </source>
</evidence>
<reference evidence="6 7" key="1">
    <citation type="submission" date="2019-06" db="EMBL/GenBank/DDBJ databases">
        <title>Wine fermentation using esterase from Monascus purpureus.</title>
        <authorList>
            <person name="Geng C."/>
            <person name="Zhang Y."/>
        </authorList>
    </citation>
    <scope>NUCLEOTIDE SEQUENCE [LARGE SCALE GENOMIC DNA]</scope>
    <source>
        <strain evidence="6">HQ1</strain>
    </source>
</reference>
<dbReference type="GO" id="GO:0005634">
    <property type="term" value="C:nucleus"/>
    <property type="evidence" value="ECO:0007669"/>
    <property type="project" value="UniProtKB-SubCell"/>
</dbReference>
<name>A0A507QXC8_MONPU</name>
<dbReference type="GO" id="GO:0003677">
    <property type="term" value="F:DNA binding"/>
    <property type="evidence" value="ECO:0007669"/>
    <property type="project" value="InterPro"/>
</dbReference>
<dbReference type="CDD" id="cd12148">
    <property type="entry name" value="fungal_TF_MHR"/>
    <property type="match status" value="1"/>
</dbReference>
<comment type="caution">
    <text evidence="6">The sequence shown here is derived from an EMBL/GenBank/DDBJ whole genome shotgun (WGS) entry which is preliminary data.</text>
</comment>
<feature type="domain" description="Xylanolytic transcriptional activator regulatory" evidence="5">
    <location>
        <begin position="19"/>
        <end position="77"/>
    </location>
</feature>
<dbReference type="PANTHER" id="PTHR31001">
    <property type="entry name" value="UNCHARACTERIZED TRANSCRIPTIONAL REGULATORY PROTEIN"/>
    <property type="match status" value="1"/>
</dbReference>
<evidence type="ECO:0000313" key="6">
    <source>
        <dbReference type="EMBL" id="TQB72187.1"/>
    </source>
</evidence>
<accession>A0A507QXC8</accession>
<proteinExistence type="predicted"/>
<dbReference type="STRING" id="5098.A0A507QXC8"/>
<dbReference type="Pfam" id="PF04082">
    <property type="entry name" value="Fungal_trans"/>
    <property type="match status" value="1"/>
</dbReference>
<keyword evidence="7" id="KW-1185">Reference proteome</keyword>
<organism evidence="6 7">
    <name type="scientific">Monascus purpureus</name>
    <name type="common">Red mold</name>
    <name type="synonym">Monascus anka</name>
    <dbReference type="NCBI Taxonomy" id="5098"/>
    <lineage>
        <taxon>Eukaryota</taxon>
        <taxon>Fungi</taxon>
        <taxon>Dikarya</taxon>
        <taxon>Ascomycota</taxon>
        <taxon>Pezizomycotina</taxon>
        <taxon>Eurotiomycetes</taxon>
        <taxon>Eurotiomycetidae</taxon>
        <taxon>Eurotiales</taxon>
        <taxon>Aspergillaceae</taxon>
        <taxon>Monascus</taxon>
    </lineage>
</organism>
<gene>
    <name evidence="6" type="ORF">MPDQ_006985</name>
</gene>
<sequence>MNPGNATISGLLFAEPYQSLHRDPFHWPNILPLEAEFRRRLWITLYHMDFCTNTQVRLPRIINDSQCDAQPPANLSDDGLSFKRHEVPPERPLTDPTPLSHLIQRQTINKVAAEMCDAAEAGPQSSATDEVLSAKVDRAINSIPEQSKYRSLETSIADNPATILHRIFIDILINKAVYLLHRRGFMKGSVEEETTS</sequence>
<dbReference type="EMBL" id="VIFY01000068">
    <property type="protein sequence ID" value="TQB72187.1"/>
    <property type="molecule type" value="Genomic_DNA"/>
</dbReference>
<dbReference type="Proteomes" id="UP000319663">
    <property type="component" value="Unassembled WGS sequence"/>
</dbReference>
<keyword evidence="3" id="KW-0804">Transcription</keyword>
<evidence type="ECO:0000256" key="1">
    <source>
        <dbReference type="ARBA" id="ARBA00004123"/>
    </source>
</evidence>
<dbReference type="InterPro" id="IPR007219">
    <property type="entry name" value="XnlR_reg_dom"/>
</dbReference>
<evidence type="ECO:0000256" key="2">
    <source>
        <dbReference type="ARBA" id="ARBA00023015"/>
    </source>
</evidence>
<dbReference type="AlphaFoldDB" id="A0A507QXC8"/>
<keyword evidence="4" id="KW-0539">Nucleus</keyword>
<evidence type="ECO:0000313" key="7">
    <source>
        <dbReference type="Proteomes" id="UP000319663"/>
    </source>
</evidence>
<evidence type="ECO:0000256" key="3">
    <source>
        <dbReference type="ARBA" id="ARBA00023163"/>
    </source>
</evidence>
<protein>
    <recommendedName>
        <fullName evidence="5">Xylanolytic transcriptional activator regulatory domain-containing protein</fullName>
    </recommendedName>
</protein>
<dbReference type="InterPro" id="IPR050613">
    <property type="entry name" value="Sec_Metabolite_Reg"/>
</dbReference>